<dbReference type="Gene3D" id="1.20.58.340">
    <property type="entry name" value="Magnesium transport protein CorA, transmembrane region"/>
    <property type="match status" value="2"/>
</dbReference>
<dbReference type="GO" id="GO:0015095">
    <property type="term" value="F:magnesium ion transmembrane transporter activity"/>
    <property type="evidence" value="ECO:0007669"/>
    <property type="project" value="TreeGrafter"/>
</dbReference>
<comment type="similarity">
    <text evidence="2">Belongs to the CorA metal ion transporter (MIT) (TC 1.A.35) family.</text>
</comment>
<evidence type="ECO:0000256" key="9">
    <source>
        <dbReference type="ARBA" id="ARBA00023065"/>
    </source>
</evidence>
<sequence length="312" mass="34564">MIPPLQEGGDRTHGRVWALDMPGWRWTHYDLVTPAAFPAIQAEGWGEDVLALMRDKDETPRLQSRDGLVMGILPDFPHQAGLESREAANWRFAMRQDRIVTGRRSSVEGLYHAWQAARDGHAPQSPAGLVDLVLAHFASGVAKRAAALDDEARRIEDDLLSDEPKRGLDESGRRLGVVRRDATRLVRLVAPVVRLLREEEEELPDWAAERSHETARRRILSALDDLRALQEHGRALQDELSARQATETNRNVNTLSVITAVLLPPSLVAGFFGMNTGGMALAEPENGTLWAGGLMLGSVAVTLLLLRLRRII</sequence>
<dbReference type="Pfam" id="PF01544">
    <property type="entry name" value="CorA"/>
    <property type="match status" value="1"/>
</dbReference>
<dbReference type="InterPro" id="IPR045863">
    <property type="entry name" value="CorA_TM1_TM2"/>
</dbReference>
<keyword evidence="3" id="KW-0813">Transport</keyword>
<evidence type="ECO:0000256" key="3">
    <source>
        <dbReference type="ARBA" id="ARBA00022448"/>
    </source>
</evidence>
<evidence type="ECO:0000256" key="1">
    <source>
        <dbReference type="ARBA" id="ARBA00004651"/>
    </source>
</evidence>
<dbReference type="STRING" id="257708.RGI145_02200"/>
<dbReference type="InterPro" id="IPR002523">
    <property type="entry name" value="MgTranspt_CorA/ZnTranspt_ZntB"/>
</dbReference>
<evidence type="ECO:0000256" key="11">
    <source>
        <dbReference type="SAM" id="Phobius"/>
    </source>
</evidence>
<dbReference type="PANTHER" id="PTHR46494:SF3">
    <property type="entry name" value="ZINC TRANSPORT PROTEIN ZNTB"/>
    <property type="match status" value="1"/>
</dbReference>
<feature type="transmembrane region" description="Helical" evidence="11">
    <location>
        <begin position="252"/>
        <end position="275"/>
    </location>
</feature>
<dbReference type="GO" id="GO:0050897">
    <property type="term" value="F:cobalt ion binding"/>
    <property type="evidence" value="ECO:0007669"/>
    <property type="project" value="TreeGrafter"/>
</dbReference>
<dbReference type="RefSeq" id="WP_075797053.1">
    <property type="nucleotide sequence ID" value="NZ_CP015583.1"/>
</dbReference>
<feature type="transmembrane region" description="Helical" evidence="11">
    <location>
        <begin position="287"/>
        <end position="306"/>
    </location>
</feature>
<evidence type="ECO:0000256" key="4">
    <source>
        <dbReference type="ARBA" id="ARBA00022475"/>
    </source>
</evidence>
<dbReference type="GO" id="GO:0000287">
    <property type="term" value="F:magnesium ion binding"/>
    <property type="evidence" value="ECO:0007669"/>
    <property type="project" value="TreeGrafter"/>
</dbReference>
<organism evidence="12 13">
    <name type="scientific">Roseomonas gilardii</name>
    <dbReference type="NCBI Taxonomy" id="257708"/>
    <lineage>
        <taxon>Bacteria</taxon>
        <taxon>Pseudomonadati</taxon>
        <taxon>Pseudomonadota</taxon>
        <taxon>Alphaproteobacteria</taxon>
        <taxon>Acetobacterales</taxon>
        <taxon>Roseomonadaceae</taxon>
        <taxon>Roseomonas</taxon>
    </lineage>
</organism>
<keyword evidence="6 11" id="KW-0812">Transmembrane</keyword>
<dbReference type="GO" id="GO:0005886">
    <property type="term" value="C:plasma membrane"/>
    <property type="evidence" value="ECO:0007669"/>
    <property type="project" value="UniProtKB-SubCell"/>
</dbReference>
<keyword evidence="9" id="KW-0406">Ion transport</keyword>
<dbReference type="Proteomes" id="UP000185494">
    <property type="component" value="Chromosome 1"/>
</dbReference>
<dbReference type="GO" id="GO:0015087">
    <property type="term" value="F:cobalt ion transmembrane transporter activity"/>
    <property type="evidence" value="ECO:0007669"/>
    <property type="project" value="TreeGrafter"/>
</dbReference>
<keyword evidence="4" id="KW-1003">Cell membrane</keyword>
<dbReference type="InterPro" id="IPR045861">
    <property type="entry name" value="CorA_cytoplasmic_dom"/>
</dbReference>
<proteinExistence type="inferred from homology"/>
<dbReference type="Gene3D" id="3.30.460.20">
    <property type="entry name" value="CorA soluble domain-like"/>
    <property type="match status" value="1"/>
</dbReference>
<evidence type="ECO:0000313" key="13">
    <source>
        <dbReference type="Proteomes" id="UP000185494"/>
    </source>
</evidence>
<accession>A0A1L7ABD6</accession>
<gene>
    <name evidence="12" type="ORF">RGI145_02200</name>
</gene>
<keyword evidence="5" id="KW-0997">Cell inner membrane</keyword>
<dbReference type="KEGG" id="rgi:RGI145_02200"/>
<dbReference type="SUPFAM" id="SSF143865">
    <property type="entry name" value="CorA soluble domain-like"/>
    <property type="match status" value="1"/>
</dbReference>
<dbReference type="PANTHER" id="PTHR46494">
    <property type="entry name" value="CORA FAMILY METAL ION TRANSPORTER (EUROFUNG)"/>
    <property type="match status" value="1"/>
</dbReference>
<comment type="subcellular location">
    <subcellularLocation>
        <location evidence="1">Cell membrane</location>
        <topology evidence="1">Multi-pass membrane protein</topology>
    </subcellularLocation>
</comment>
<evidence type="ECO:0000256" key="6">
    <source>
        <dbReference type="ARBA" id="ARBA00022692"/>
    </source>
</evidence>
<evidence type="ECO:0000256" key="2">
    <source>
        <dbReference type="ARBA" id="ARBA00009765"/>
    </source>
</evidence>
<evidence type="ECO:0000256" key="7">
    <source>
        <dbReference type="ARBA" id="ARBA00022833"/>
    </source>
</evidence>
<evidence type="ECO:0000256" key="10">
    <source>
        <dbReference type="ARBA" id="ARBA00023136"/>
    </source>
</evidence>
<evidence type="ECO:0000256" key="8">
    <source>
        <dbReference type="ARBA" id="ARBA00022989"/>
    </source>
</evidence>
<evidence type="ECO:0000256" key="5">
    <source>
        <dbReference type="ARBA" id="ARBA00022519"/>
    </source>
</evidence>
<dbReference type="EMBL" id="CP015583">
    <property type="protein sequence ID" value="APT56098.1"/>
    <property type="molecule type" value="Genomic_DNA"/>
</dbReference>
<keyword evidence="10 11" id="KW-0472">Membrane</keyword>
<reference evidence="12 13" key="1">
    <citation type="submission" date="2016-05" db="EMBL/GenBank/DDBJ databases">
        <title>Complete Genome and Methylome Analysis of Psychrotrophic Bacterial Isolates from Antarctic Lake Untersee.</title>
        <authorList>
            <person name="Fomenkov A."/>
            <person name="Akimov V.N."/>
            <person name="Vasilyeva L.V."/>
            <person name="Andersen D."/>
            <person name="Vincze T."/>
            <person name="Roberts R.J."/>
        </authorList>
    </citation>
    <scope>NUCLEOTIDE SEQUENCE [LARGE SCALE GENOMIC DNA]</scope>
    <source>
        <strain evidence="12 13">U14-5</strain>
    </source>
</reference>
<evidence type="ECO:0008006" key="14">
    <source>
        <dbReference type="Google" id="ProtNLM"/>
    </source>
</evidence>
<protein>
    <recommendedName>
        <fullName evidence="14">Magnesium transporter</fullName>
    </recommendedName>
</protein>
<name>A0A1L7ABD6_9PROT</name>
<dbReference type="SUPFAM" id="SSF144083">
    <property type="entry name" value="Magnesium transport protein CorA, transmembrane region"/>
    <property type="match status" value="1"/>
</dbReference>
<dbReference type="AlphaFoldDB" id="A0A1L7ABD6"/>
<keyword evidence="8 11" id="KW-1133">Transmembrane helix</keyword>
<keyword evidence="7" id="KW-0862">Zinc</keyword>
<evidence type="ECO:0000313" key="12">
    <source>
        <dbReference type="EMBL" id="APT56098.1"/>
    </source>
</evidence>